<keyword evidence="3" id="KW-0804">Transcription</keyword>
<dbReference type="InterPro" id="IPR009057">
    <property type="entry name" value="Homeodomain-like_sf"/>
</dbReference>
<keyword evidence="1" id="KW-0805">Transcription regulation</keyword>
<dbReference type="PROSITE" id="PS01124">
    <property type="entry name" value="HTH_ARAC_FAMILY_2"/>
    <property type="match status" value="1"/>
</dbReference>
<dbReference type="Pfam" id="PF12833">
    <property type="entry name" value="HTH_18"/>
    <property type="match status" value="1"/>
</dbReference>
<evidence type="ECO:0000313" key="7">
    <source>
        <dbReference type="EMBL" id="MFB9330808.1"/>
    </source>
</evidence>
<keyword evidence="2" id="KW-0238">DNA-binding</keyword>
<dbReference type="InterPro" id="IPR020449">
    <property type="entry name" value="Tscrpt_reg_AraC-type_HTH"/>
</dbReference>
<evidence type="ECO:0000259" key="6">
    <source>
        <dbReference type="PROSITE" id="PS50110"/>
    </source>
</evidence>
<dbReference type="Pfam" id="PF00072">
    <property type="entry name" value="Response_reg"/>
    <property type="match status" value="1"/>
</dbReference>
<dbReference type="SMART" id="SM00342">
    <property type="entry name" value="HTH_ARAC"/>
    <property type="match status" value="1"/>
</dbReference>
<dbReference type="PROSITE" id="PS00041">
    <property type="entry name" value="HTH_ARAC_FAMILY_1"/>
    <property type="match status" value="1"/>
</dbReference>
<dbReference type="SUPFAM" id="SSF52172">
    <property type="entry name" value="CheY-like"/>
    <property type="match status" value="1"/>
</dbReference>
<sequence length="453" mass="52206">MIRVLIVDDEKIVRKGIATFMPWEDYGMVVVGEANNGENALQFMASNKVDLMLTDLSMPVMSGIELMRETRRLYPHVQVAVLTLHQSFEYVQEALRLGAIDYISKTQLEQEQLEDVLGRIAALMRRKGADQAPAAPDKGDLTAADELYVLYKLSDQGEDAKLGEAWEAGAVEADAGVWYWTSRPSSVTAGADAAFVCFRNLAALDRKTVMHLLRVYRNHDLFYDYEPSRSSIVVADSGAILERHKEEASFPIGDVKQSWLASDWVFDDALFDRRMHELKALRLPPIRLTRMFYTLTDEWNKLYQHIITAPIEIEDTFSSWVRFEAWLRGARELIYQSNMKPHYSAEIQTSMTKAMNLVQQMMDQPVSAAEMAQMVNMSGSYFSQCFKQITGQTYTDYLRDMRIERAKEFLRNTTKTIQWIAEQIGYNDEKYFSRLFRDHVGMLPSEYRKHNRP</sequence>
<proteinExistence type="predicted"/>
<dbReference type="CDD" id="cd17536">
    <property type="entry name" value="REC_YesN-like"/>
    <property type="match status" value="1"/>
</dbReference>
<gene>
    <name evidence="7" type="ORF">ACFFSY_33120</name>
</gene>
<dbReference type="Gene3D" id="3.40.50.2300">
    <property type="match status" value="1"/>
</dbReference>
<evidence type="ECO:0000259" key="5">
    <source>
        <dbReference type="PROSITE" id="PS01124"/>
    </source>
</evidence>
<organism evidence="7 8">
    <name type="scientific">Paenibacillus aurantiacus</name>
    <dbReference type="NCBI Taxonomy" id="1936118"/>
    <lineage>
        <taxon>Bacteria</taxon>
        <taxon>Bacillati</taxon>
        <taxon>Bacillota</taxon>
        <taxon>Bacilli</taxon>
        <taxon>Bacillales</taxon>
        <taxon>Paenibacillaceae</taxon>
        <taxon>Paenibacillus</taxon>
    </lineage>
</organism>
<dbReference type="RefSeq" id="WP_377502567.1">
    <property type="nucleotide sequence ID" value="NZ_JBHMDO010000054.1"/>
</dbReference>
<evidence type="ECO:0000256" key="4">
    <source>
        <dbReference type="PROSITE-ProRule" id="PRU00169"/>
    </source>
</evidence>
<dbReference type="InterPro" id="IPR018060">
    <property type="entry name" value="HTH_AraC"/>
</dbReference>
<dbReference type="Gene3D" id="1.10.10.60">
    <property type="entry name" value="Homeodomain-like"/>
    <property type="match status" value="2"/>
</dbReference>
<dbReference type="PRINTS" id="PR00032">
    <property type="entry name" value="HTHARAC"/>
</dbReference>
<dbReference type="Proteomes" id="UP001589747">
    <property type="component" value="Unassembled WGS sequence"/>
</dbReference>
<dbReference type="PANTHER" id="PTHR43280:SF2">
    <property type="entry name" value="HTH-TYPE TRANSCRIPTIONAL REGULATOR EXSA"/>
    <property type="match status" value="1"/>
</dbReference>
<reference evidence="7 8" key="1">
    <citation type="submission" date="2024-09" db="EMBL/GenBank/DDBJ databases">
        <authorList>
            <person name="Sun Q."/>
            <person name="Mori K."/>
        </authorList>
    </citation>
    <scope>NUCLEOTIDE SEQUENCE [LARGE SCALE GENOMIC DNA]</scope>
    <source>
        <strain evidence="7 8">TISTR 2452</strain>
    </source>
</reference>
<dbReference type="InterPro" id="IPR001789">
    <property type="entry name" value="Sig_transdc_resp-reg_receiver"/>
</dbReference>
<dbReference type="InterPro" id="IPR018062">
    <property type="entry name" value="HTH_AraC-typ_CS"/>
</dbReference>
<dbReference type="PANTHER" id="PTHR43280">
    <property type="entry name" value="ARAC-FAMILY TRANSCRIPTIONAL REGULATOR"/>
    <property type="match status" value="1"/>
</dbReference>
<feature type="modified residue" description="4-aspartylphosphate" evidence="4">
    <location>
        <position position="55"/>
    </location>
</feature>
<feature type="domain" description="HTH araC/xylS-type" evidence="5">
    <location>
        <begin position="352"/>
        <end position="450"/>
    </location>
</feature>
<evidence type="ECO:0000313" key="8">
    <source>
        <dbReference type="Proteomes" id="UP001589747"/>
    </source>
</evidence>
<evidence type="ECO:0000256" key="2">
    <source>
        <dbReference type="ARBA" id="ARBA00023125"/>
    </source>
</evidence>
<dbReference type="EMBL" id="JBHMDO010000054">
    <property type="protein sequence ID" value="MFB9330808.1"/>
    <property type="molecule type" value="Genomic_DNA"/>
</dbReference>
<dbReference type="SMART" id="SM00448">
    <property type="entry name" value="REC"/>
    <property type="match status" value="1"/>
</dbReference>
<feature type="domain" description="Response regulatory" evidence="6">
    <location>
        <begin position="3"/>
        <end position="120"/>
    </location>
</feature>
<keyword evidence="4" id="KW-0597">Phosphoprotein</keyword>
<evidence type="ECO:0000256" key="3">
    <source>
        <dbReference type="ARBA" id="ARBA00023163"/>
    </source>
</evidence>
<keyword evidence="8" id="KW-1185">Reference proteome</keyword>
<dbReference type="PROSITE" id="PS50110">
    <property type="entry name" value="RESPONSE_REGULATORY"/>
    <property type="match status" value="1"/>
</dbReference>
<accession>A0ABV5L295</accession>
<dbReference type="InterPro" id="IPR011006">
    <property type="entry name" value="CheY-like_superfamily"/>
</dbReference>
<dbReference type="SUPFAM" id="SSF46689">
    <property type="entry name" value="Homeodomain-like"/>
    <property type="match status" value="2"/>
</dbReference>
<comment type="caution">
    <text evidence="7">The sequence shown here is derived from an EMBL/GenBank/DDBJ whole genome shotgun (WGS) entry which is preliminary data.</text>
</comment>
<name>A0ABV5L295_9BACL</name>
<protein>
    <submittedName>
        <fullName evidence="7">Response regulator</fullName>
    </submittedName>
</protein>
<evidence type="ECO:0000256" key="1">
    <source>
        <dbReference type="ARBA" id="ARBA00023015"/>
    </source>
</evidence>